<name>A0A645H2T4_9ZZZZ</name>
<dbReference type="AlphaFoldDB" id="A0A645H2T4"/>
<organism evidence="2">
    <name type="scientific">bioreactor metagenome</name>
    <dbReference type="NCBI Taxonomy" id="1076179"/>
    <lineage>
        <taxon>unclassified sequences</taxon>
        <taxon>metagenomes</taxon>
        <taxon>ecological metagenomes</taxon>
    </lineage>
</organism>
<keyword evidence="1" id="KW-1133">Transmembrane helix</keyword>
<feature type="transmembrane region" description="Helical" evidence="1">
    <location>
        <begin position="44"/>
        <end position="63"/>
    </location>
</feature>
<evidence type="ECO:0000313" key="2">
    <source>
        <dbReference type="EMBL" id="MPN33338.1"/>
    </source>
</evidence>
<dbReference type="EMBL" id="VSSQ01085790">
    <property type="protein sequence ID" value="MPN33338.1"/>
    <property type="molecule type" value="Genomic_DNA"/>
</dbReference>
<keyword evidence="1" id="KW-0812">Transmembrane</keyword>
<comment type="caution">
    <text evidence="2">The sequence shown here is derived from an EMBL/GenBank/DDBJ whole genome shotgun (WGS) entry which is preliminary data.</text>
</comment>
<keyword evidence="1" id="KW-0472">Membrane</keyword>
<gene>
    <name evidence="2" type="ORF">SDC9_180824</name>
</gene>
<proteinExistence type="predicted"/>
<protein>
    <submittedName>
        <fullName evidence="2">Uncharacterized protein</fullName>
    </submittedName>
</protein>
<evidence type="ECO:0000256" key="1">
    <source>
        <dbReference type="SAM" id="Phobius"/>
    </source>
</evidence>
<sequence length="72" mass="8262">MNQGYELNDCVAGYRRIELFGIVEREYKWHQNGYIDAAYGSRTGYSTAVAMILFAIILLPVLISMRLTREKA</sequence>
<accession>A0A645H2T4</accession>
<reference evidence="2" key="1">
    <citation type="submission" date="2019-08" db="EMBL/GenBank/DDBJ databases">
        <authorList>
            <person name="Kucharzyk K."/>
            <person name="Murdoch R.W."/>
            <person name="Higgins S."/>
            <person name="Loffler F."/>
        </authorList>
    </citation>
    <scope>NUCLEOTIDE SEQUENCE</scope>
</reference>